<name>A0A3S2VMW0_9HYPH</name>
<dbReference type="Proteomes" id="UP000286997">
    <property type="component" value="Unassembled WGS sequence"/>
</dbReference>
<organism evidence="2 3">
    <name type="scientific">Methylobacterium oryzihabitans</name>
    <dbReference type="NCBI Taxonomy" id="2499852"/>
    <lineage>
        <taxon>Bacteria</taxon>
        <taxon>Pseudomonadati</taxon>
        <taxon>Pseudomonadota</taxon>
        <taxon>Alphaproteobacteria</taxon>
        <taxon>Hyphomicrobiales</taxon>
        <taxon>Methylobacteriaceae</taxon>
        <taxon>Methylobacterium</taxon>
    </lineage>
</organism>
<reference evidence="2 3" key="1">
    <citation type="submission" date="2019-01" db="EMBL/GenBank/DDBJ databases">
        <authorList>
            <person name="Chen W.-M."/>
        </authorList>
    </citation>
    <scope>NUCLEOTIDE SEQUENCE [LARGE SCALE GENOMIC DNA]</scope>
    <source>
        <strain evidence="2 3">TER-1</strain>
    </source>
</reference>
<proteinExistence type="predicted"/>
<dbReference type="OrthoDB" id="8441593at2"/>
<keyword evidence="3" id="KW-1185">Reference proteome</keyword>
<gene>
    <name evidence="2" type="ORF">EOE48_27575</name>
</gene>
<feature type="chain" id="PRO_5018700410" evidence="1">
    <location>
        <begin position="23"/>
        <end position="2051"/>
    </location>
</feature>
<dbReference type="EMBL" id="SACP01000052">
    <property type="protein sequence ID" value="RVU12576.1"/>
    <property type="molecule type" value="Genomic_DNA"/>
</dbReference>
<keyword evidence="1" id="KW-0732">Signal</keyword>
<evidence type="ECO:0000256" key="1">
    <source>
        <dbReference type="SAM" id="SignalP"/>
    </source>
</evidence>
<comment type="caution">
    <text evidence="2">The sequence shown here is derived from an EMBL/GenBank/DDBJ whole genome shotgun (WGS) entry which is preliminary data.</text>
</comment>
<accession>A0A3S2VMW0</accession>
<evidence type="ECO:0000313" key="2">
    <source>
        <dbReference type="EMBL" id="RVU12576.1"/>
    </source>
</evidence>
<dbReference type="RefSeq" id="WP_127734087.1">
    <property type="nucleotide sequence ID" value="NZ_SACP01000052.1"/>
</dbReference>
<protein>
    <submittedName>
        <fullName evidence="2">Uncharacterized protein</fullName>
    </submittedName>
</protein>
<evidence type="ECO:0000313" key="3">
    <source>
        <dbReference type="Proteomes" id="UP000286997"/>
    </source>
</evidence>
<sequence length="2051" mass="213939">MTSSPFAIASGLSAGTLPSAAAAVDPDAFARWPEAVQAGYLRANGTGQPPAVVLGSDAARAIAALAPGGTVEITPAPAGIDAAPRDLAPADFLDWPTVAQMVYLAARGGGPIEIGPAGASLRVALATDATGTASGVTVSASDGLLDADAALFATAPADMAPRRLFALSADEQYAYAARHSRAVPPVVALAGAGADATAITLSSNGRRYEVRVPAGTFPGYDAPLAGGESAVTGLRDWPAEIRTAYVEARGAGTPYPRTAVVPADGSLWSVAGPGFEAEERPLPAGFAAAPAALDPVAFLRWPQAAQAAYLRRTVAGPEPVAIGTPPVLTAALTAGRPALALTAPATPDREPARLVLDLFQLWPQADQAAYVALWGSGSPPSVELAPAEGRPRTLLARDGAGVAIAPFPDGYETGPDALSPATFLGWPSEFRARYDAARLATPPAGLDPATFLGWPPFFRERYVAAQLGVGPGTLAIGPDAALAVALGRDGQVSIATPPARLAIEAFRSWPAAERIAYFDRTATGTPRALDLVRDAQAPLLVTVDSAGTVWSAPLPKDFGADPASVSPADFLAWAPGWQARYAAGHLAAGGTSVEIGGGTLRVTPTPDGVRVATTPDRFDLDLFRLWPPADRMAYFAANATGTPPSLDLPARAGPPSVPRLLVTLDGSGAVTAAAFPAGYPAEAGTTASPATFLGWPPAFQRLYALAHLAAGQDYAEIGTGTGAIRAIPGADGVRVTTTPAQFDLDGFRLWPAADRIAYFAAYATGTPAAIDLPRTGPGQSRLVTLDRDGTVRDAILPDNFTKAPGAVNLTSFFLSWTDAQRQTYVTRNLAGAASLDVGSPAVTVSRDAEGGLHYAATPDRLDGTFFNEWPAADRLATFNRYATGTPPALETPTSLITVDGRGTITDWRRFPLTAIPYPRDPSVTVPETTYLRWDPVFQARYDAARATLTPPLGETASILTAQRDGGYSPRPDEVTATAFAAWPEAVQADFVRAYGTGTPPVLLLAPSNGNPSIARLSAAGTSVAVMPAPADFVTVPVNLAVATFLGWPQAVQIAYAEANAATNPLAIGPATASLGVALVRDAAGRATGVTLTASAGLTASNAATNELNPVRITPERFFALTPQEQYDYVLANRTNAAPAAPSADIDLSGKLAIPGFQVVTVTLDLGGTPYRIRVPATTYSGFDTPLSGSVSTVAGTVLGWPPQVQTAYIEAHAPATNAAGKSYPKLVVFQDRSRAVVGWIPAAGRAAEVATVPPEALTATGADLATFAAWPQAAQVAYLLRQTPSGGPVTLASSSGTVAASLSGTPPGVAFAGTAVLTRRPALLDLTAFSFWTEADKATYLRAWGTGNPKTVAVPAATGRPATLMHLDAGGRVALAPFPTGYDSPPSALSPRIFLGWPSYFRNRYFADHAAGAATLTLGAGSGAVTVSKPVTSTAADGLVRIVTSAGDSLPIPYHHLIGSEQGLDPNPNKASAETLFSTLDGTPGNTIVDKPPAVQAEFGKPPGQLSPAAFNGWHTAIQLEYLRREMTGTPPRVEIGPAGSTITAFISESGTKVYVAEMLEKQDIARMSLGDQTTLAQLPAFQEANGLGDRLGLIGQKASVPAGQVNARGEVQAMIAAALSRINNPRLSKTDPNYSPGGDGLMPDADRQLFRDQINNIGKTFDGMAIFSKTEIDKQIDEVLKRFDRANAFAVNVFRFDSRSDGWPYLMDTARNPSGVVTGTNSPIPHAANGGTPIMEVIAGSPGYTGTVTIGTQVYDNPQAAFKTLLSQHTPRVPAYDSNGNGSVSLTLNPPVRMTVKDPDGKTFDFTLSHIGFKASKSAADNSKMPVSTDDGQKIRNGYDTFIAQEKQLLGIQNARLGLAQDGMFQNRALDVPNLVYLFQLYANLAGEAKVRIATEEVEQINALLKTYAVLQAAINRTVGAFNPDPKDQKLAYGGEKVGLSEDEKTVGKMFWQGSGYDKVPHPIEALLGVPRPAMGWLMDTTSDSRRMSSTTWQQYQTTIGDAVSRLNQESQIKMNEINSMTKQKDRNFDLANNALSKMAEIVQKVASAA</sequence>
<feature type="signal peptide" evidence="1">
    <location>
        <begin position="1"/>
        <end position="22"/>
    </location>
</feature>